<accession>A0A857FT21</accession>
<name>A0A857FT21_KOMXY</name>
<dbReference type="RefSeq" id="WP_159262751.1">
    <property type="nucleotide sequence ID" value="NZ_CP041348.1"/>
</dbReference>
<dbReference type="OrthoDB" id="9914625at2"/>
<reference evidence="1 2" key="1">
    <citation type="journal article" date="2020" name="Carbohydr. Polym.">
        <title>Characterization and optimization of production of bacterial cellulose from strain CGMCC 17276 based on whole-genome analysis.</title>
        <authorList>
            <person name="Lu T."/>
            <person name="Gao H."/>
            <person name="Liao B."/>
            <person name="Wu J."/>
            <person name="Zhang W."/>
            <person name="Huang J."/>
            <person name="Liu M."/>
            <person name="Huang J."/>
            <person name="Chang Z."/>
            <person name="Jin M."/>
            <person name="Yi Z."/>
            <person name="Jiang D."/>
        </authorList>
    </citation>
    <scope>NUCLEOTIDE SEQUENCE [LARGE SCALE GENOMIC DNA]</scope>
    <source>
        <strain evidence="1 2">CGMCC 17276</strain>
    </source>
</reference>
<evidence type="ECO:0000313" key="2">
    <source>
        <dbReference type="Proteomes" id="UP000464674"/>
    </source>
</evidence>
<gene>
    <name evidence="1" type="ORF">FMA36_12835</name>
</gene>
<dbReference type="EMBL" id="CP041348">
    <property type="protein sequence ID" value="QHC36267.1"/>
    <property type="molecule type" value="Genomic_DNA"/>
</dbReference>
<evidence type="ECO:0000313" key="1">
    <source>
        <dbReference type="EMBL" id="QHC36267.1"/>
    </source>
</evidence>
<proteinExistence type="predicted"/>
<dbReference type="AlphaFoldDB" id="A0A857FT21"/>
<organism evidence="1 2">
    <name type="scientific">Komagataeibacter xylinus</name>
    <name type="common">Gluconacetobacter xylinus</name>
    <dbReference type="NCBI Taxonomy" id="28448"/>
    <lineage>
        <taxon>Bacteria</taxon>
        <taxon>Pseudomonadati</taxon>
        <taxon>Pseudomonadota</taxon>
        <taxon>Alphaproteobacteria</taxon>
        <taxon>Acetobacterales</taxon>
        <taxon>Acetobacteraceae</taxon>
        <taxon>Komagataeibacter</taxon>
    </lineage>
</organism>
<protein>
    <submittedName>
        <fullName evidence="1">Uncharacterized protein</fullName>
    </submittedName>
</protein>
<sequence length="74" mass="8508">MHKTAQPKWDGGYRQDRWADPPLSRIQMFYKKSYANKLDVKEARAHDPAGFAMLLFAMFHNGQAARNPASSMHD</sequence>
<dbReference type="Proteomes" id="UP000464674">
    <property type="component" value="Chromosome"/>
</dbReference>